<name>K0SFB6_THAOC</name>
<evidence type="ECO:0000313" key="3">
    <source>
        <dbReference type="Proteomes" id="UP000266841"/>
    </source>
</evidence>
<gene>
    <name evidence="2" type="ORF">THAOC_15659</name>
</gene>
<organism evidence="2 3">
    <name type="scientific">Thalassiosira oceanica</name>
    <name type="common">Marine diatom</name>
    <dbReference type="NCBI Taxonomy" id="159749"/>
    <lineage>
        <taxon>Eukaryota</taxon>
        <taxon>Sar</taxon>
        <taxon>Stramenopiles</taxon>
        <taxon>Ochrophyta</taxon>
        <taxon>Bacillariophyta</taxon>
        <taxon>Coscinodiscophyceae</taxon>
        <taxon>Thalassiosirophycidae</taxon>
        <taxon>Thalassiosirales</taxon>
        <taxon>Thalassiosiraceae</taxon>
        <taxon>Thalassiosira</taxon>
    </lineage>
</organism>
<feature type="compositionally biased region" description="Basic and acidic residues" evidence="1">
    <location>
        <begin position="11"/>
        <end position="54"/>
    </location>
</feature>
<dbReference type="Proteomes" id="UP000266841">
    <property type="component" value="Unassembled WGS sequence"/>
</dbReference>
<comment type="caution">
    <text evidence="2">The sequence shown here is derived from an EMBL/GenBank/DDBJ whole genome shotgun (WGS) entry which is preliminary data.</text>
</comment>
<reference evidence="2 3" key="1">
    <citation type="journal article" date="2012" name="Genome Biol.">
        <title>Genome and low-iron response of an oceanic diatom adapted to chronic iron limitation.</title>
        <authorList>
            <person name="Lommer M."/>
            <person name="Specht M."/>
            <person name="Roy A.S."/>
            <person name="Kraemer L."/>
            <person name="Andreson R."/>
            <person name="Gutowska M.A."/>
            <person name="Wolf J."/>
            <person name="Bergner S.V."/>
            <person name="Schilhabel M.B."/>
            <person name="Klostermeier U.C."/>
            <person name="Beiko R.G."/>
            <person name="Rosenstiel P."/>
            <person name="Hippler M."/>
            <person name="Laroche J."/>
        </authorList>
    </citation>
    <scope>NUCLEOTIDE SEQUENCE [LARGE SCALE GENOMIC DNA]</scope>
    <source>
        <strain evidence="2 3">CCMP1005</strain>
    </source>
</reference>
<feature type="region of interest" description="Disordered" evidence="1">
    <location>
        <begin position="1"/>
        <end position="62"/>
    </location>
</feature>
<evidence type="ECO:0000256" key="1">
    <source>
        <dbReference type="SAM" id="MobiDB-lite"/>
    </source>
</evidence>
<accession>K0SFB6</accession>
<feature type="region of interest" description="Disordered" evidence="1">
    <location>
        <begin position="80"/>
        <end position="99"/>
    </location>
</feature>
<sequence>MQTKLLLLSQTEKDRKLSDKINGESKDESTEKLSSKEDEASEKEAEKIGGEKITQDNQDNQDYQAVDEVELTRQQQFFWPVQQRAAARPRATDSTNHNH</sequence>
<dbReference type="EMBL" id="AGNL01018082">
    <property type="protein sequence ID" value="EJK63669.1"/>
    <property type="molecule type" value="Genomic_DNA"/>
</dbReference>
<dbReference type="AlphaFoldDB" id="K0SFB6"/>
<protein>
    <submittedName>
        <fullName evidence="2">Uncharacterized protein</fullName>
    </submittedName>
</protein>
<evidence type="ECO:0000313" key="2">
    <source>
        <dbReference type="EMBL" id="EJK63669.1"/>
    </source>
</evidence>
<keyword evidence="3" id="KW-1185">Reference proteome</keyword>
<proteinExistence type="predicted"/>